<evidence type="ECO:0000313" key="4">
    <source>
        <dbReference type="Proteomes" id="UP001140513"/>
    </source>
</evidence>
<dbReference type="RefSeq" id="XP_056069498.1">
    <property type="nucleotide sequence ID" value="XM_056215251.1"/>
</dbReference>
<gene>
    <name evidence="3" type="ORF">N0V89_006481</name>
</gene>
<dbReference type="AlphaFoldDB" id="A0A9W8XHP2"/>
<dbReference type="GO" id="GO:0006508">
    <property type="term" value="P:proteolysis"/>
    <property type="evidence" value="ECO:0007669"/>
    <property type="project" value="InterPro"/>
</dbReference>
<keyword evidence="2" id="KW-1133">Transmembrane helix</keyword>
<reference evidence="3" key="1">
    <citation type="submission" date="2022-10" db="EMBL/GenBank/DDBJ databases">
        <title>Tapping the CABI collections for fungal endophytes: first genome assemblies for Collariella, Neodidymelliopsis, Ascochyta clinopodiicola, Didymella pomorum, Didymosphaeria variabile, Neocosmospora piperis and Neocucurbitaria cava.</title>
        <authorList>
            <person name="Hill R."/>
        </authorList>
    </citation>
    <scope>NUCLEOTIDE SEQUENCE</scope>
    <source>
        <strain evidence="3">IMI 356815</strain>
    </source>
</reference>
<sequence length="583" mass="61968">MACANGSVPLLLPWANNSVSADGTVLSRGISFAIGTPPQAFSLTPSTLSNNLFVNNAAECVAATNSSCIGQLGGIYASATSTSFAEVNYAVWDGSRESVDLAFASSYVFFDDAAAFGLKPDVNKFTTFPMYTNGSTDIESADAFTEDEASYRATLPLGMNSTFLNFLVDSGQASSRTFGLWAGSESEETPQDGLLVVGGYDESRIKSAATTSTFPMFSDCPTCAILTAITYDVGGKSTTLFAEDTDTLTVHLDPFSSDLRLPSAMLDALAAAEKTAVWNETSRHFELPTKPAPAGTITVTISDMGTPGGDASKPSVKTYKTVIPATELYSRPRAYNAAGIFEVDNATVFDMAVTNQTDPIDQTNVVTFGTLGLPFFTQNYLVVDPDARNFQLSPAVVTAADPKGADAKVKQVCRVLPTTKQKSQVGAIAGAAVGAALGVLLIVALVLFLRKRRNNGNRPRVHSRGESDAPTATSQMPIVRRNPPESLESSSLELPRQVPSPATLALSDGTTFPSPLSGRTRSTRSGRSGKQHENPRRGLAHDTFRKVDEENDGRLLDEKPMGLSETIHSRVTLPRLAAEHTVE</sequence>
<keyword evidence="2" id="KW-0472">Membrane</keyword>
<dbReference type="GO" id="GO:0004190">
    <property type="term" value="F:aspartic-type endopeptidase activity"/>
    <property type="evidence" value="ECO:0007669"/>
    <property type="project" value="InterPro"/>
</dbReference>
<keyword evidence="2" id="KW-0812">Transmembrane</keyword>
<keyword evidence="4" id="KW-1185">Reference proteome</keyword>
<evidence type="ECO:0000313" key="3">
    <source>
        <dbReference type="EMBL" id="KAJ4351142.1"/>
    </source>
</evidence>
<proteinExistence type="predicted"/>
<dbReference type="Proteomes" id="UP001140513">
    <property type="component" value="Unassembled WGS sequence"/>
</dbReference>
<dbReference type="SUPFAM" id="SSF50630">
    <property type="entry name" value="Acid proteases"/>
    <property type="match status" value="1"/>
</dbReference>
<dbReference type="InterPro" id="IPR001461">
    <property type="entry name" value="Aspartic_peptidase_A1"/>
</dbReference>
<protein>
    <recommendedName>
        <fullName evidence="5">Peptidase A1 domain-containing protein</fullName>
    </recommendedName>
</protein>
<feature type="region of interest" description="Disordered" evidence="1">
    <location>
        <begin position="455"/>
        <end position="551"/>
    </location>
</feature>
<dbReference type="GeneID" id="80910011"/>
<organism evidence="3 4">
    <name type="scientific">Didymosphaeria variabile</name>
    <dbReference type="NCBI Taxonomy" id="1932322"/>
    <lineage>
        <taxon>Eukaryota</taxon>
        <taxon>Fungi</taxon>
        <taxon>Dikarya</taxon>
        <taxon>Ascomycota</taxon>
        <taxon>Pezizomycotina</taxon>
        <taxon>Dothideomycetes</taxon>
        <taxon>Pleosporomycetidae</taxon>
        <taxon>Pleosporales</taxon>
        <taxon>Massarineae</taxon>
        <taxon>Didymosphaeriaceae</taxon>
        <taxon>Didymosphaeria</taxon>
    </lineage>
</organism>
<feature type="compositionally biased region" description="Low complexity" evidence="1">
    <location>
        <begin position="484"/>
        <end position="495"/>
    </location>
</feature>
<dbReference type="OrthoDB" id="5361565at2759"/>
<feature type="compositionally biased region" description="Basic and acidic residues" evidence="1">
    <location>
        <begin position="530"/>
        <end position="551"/>
    </location>
</feature>
<evidence type="ECO:0008006" key="5">
    <source>
        <dbReference type="Google" id="ProtNLM"/>
    </source>
</evidence>
<dbReference type="EMBL" id="JAPEUX010000005">
    <property type="protein sequence ID" value="KAJ4351142.1"/>
    <property type="molecule type" value="Genomic_DNA"/>
</dbReference>
<name>A0A9W8XHP2_9PLEO</name>
<dbReference type="Gene3D" id="2.40.70.10">
    <property type="entry name" value="Acid Proteases"/>
    <property type="match status" value="2"/>
</dbReference>
<accession>A0A9W8XHP2</accession>
<evidence type="ECO:0000256" key="1">
    <source>
        <dbReference type="SAM" id="MobiDB-lite"/>
    </source>
</evidence>
<feature type="transmembrane region" description="Helical" evidence="2">
    <location>
        <begin position="425"/>
        <end position="449"/>
    </location>
</feature>
<dbReference type="InterPro" id="IPR021109">
    <property type="entry name" value="Peptidase_aspartic_dom_sf"/>
</dbReference>
<dbReference type="PRINTS" id="PR00792">
    <property type="entry name" value="PEPSIN"/>
</dbReference>
<evidence type="ECO:0000256" key="2">
    <source>
        <dbReference type="SAM" id="Phobius"/>
    </source>
</evidence>
<comment type="caution">
    <text evidence="3">The sequence shown here is derived from an EMBL/GenBank/DDBJ whole genome shotgun (WGS) entry which is preliminary data.</text>
</comment>